<feature type="non-terminal residue" evidence="9">
    <location>
        <position position="1"/>
    </location>
</feature>
<accession>A0A9N9CB64</accession>
<dbReference type="GO" id="GO:0051225">
    <property type="term" value="P:spindle assembly"/>
    <property type="evidence" value="ECO:0007669"/>
    <property type="project" value="TreeGrafter"/>
</dbReference>
<feature type="domain" description="Gamma tubulin complex component C-terminal" evidence="7">
    <location>
        <begin position="597"/>
        <end position="1064"/>
    </location>
</feature>
<comment type="caution">
    <text evidence="9">The sequence shown here is derived from an EMBL/GenBank/DDBJ whole genome shotgun (WGS) entry which is preliminary data.</text>
</comment>
<keyword evidence="3 5" id="KW-0493">Microtubule</keyword>
<dbReference type="GO" id="GO:0051011">
    <property type="term" value="F:microtubule minus-end binding"/>
    <property type="evidence" value="ECO:0007669"/>
    <property type="project" value="TreeGrafter"/>
</dbReference>
<evidence type="ECO:0000313" key="10">
    <source>
        <dbReference type="Proteomes" id="UP000789831"/>
    </source>
</evidence>
<evidence type="ECO:0000256" key="4">
    <source>
        <dbReference type="ARBA" id="ARBA00023212"/>
    </source>
</evidence>
<dbReference type="GO" id="GO:0000922">
    <property type="term" value="C:spindle pole"/>
    <property type="evidence" value="ECO:0007669"/>
    <property type="project" value="InterPro"/>
</dbReference>
<dbReference type="GO" id="GO:0005816">
    <property type="term" value="C:spindle pole body"/>
    <property type="evidence" value="ECO:0007669"/>
    <property type="project" value="UniProtKB-ARBA"/>
</dbReference>
<dbReference type="GO" id="GO:0043015">
    <property type="term" value="F:gamma-tubulin binding"/>
    <property type="evidence" value="ECO:0007669"/>
    <property type="project" value="InterPro"/>
</dbReference>
<dbReference type="Pfam" id="PF04130">
    <property type="entry name" value="GCP_C_terminal"/>
    <property type="match status" value="1"/>
</dbReference>
<dbReference type="GO" id="GO:0007020">
    <property type="term" value="P:microtubule nucleation"/>
    <property type="evidence" value="ECO:0007669"/>
    <property type="project" value="InterPro"/>
</dbReference>
<dbReference type="GO" id="GO:0000278">
    <property type="term" value="P:mitotic cell cycle"/>
    <property type="evidence" value="ECO:0007669"/>
    <property type="project" value="TreeGrafter"/>
</dbReference>
<evidence type="ECO:0000259" key="8">
    <source>
        <dbReference type="Pfam" id="PF17681"/>
    </source>
</evidence>
<name>A0A9N9CB64_9GLOM</name>
<organism evidence="9 10">
    <name type="scientific">Ambispora gerdemannii</name>
    <dbReference type="NCBI Taxonomy" id="144530"/>
    <lineage>
        <taxon>Eukaryota</taxon>
        <taxon>Fungi</taxon>
        <taxon>Fungi incertae sedis</taxon>
        <taxon>Mucoromycota</taxon>
        <taxon>Glomeromycotina</taxon>
        <taxon>Glomeromycetes</taxon>
        <taxon>Archaeosporales</taxon>
        <taxon>Ambisporaceae</taxon>
        <taxon>Ambispora</taxon>
    </lineage>
</organism>
<dbReference type="Pfam" id="PF17681">
    <property type="entry name" value="GCP_N_terminal"/>
    <property type="match status" value="1"/>
</dbReference>
<evidence type="ECO:0000256" key="6">
    <source>
        <dbReference type="SAM" id="MobiDB-lite"/>
    </source>
</evidence>
<dbReference type="PANTHER" id="PTHR19302">
    <property type="entry name" value="GAMMA TUBULIN COMPLEX PROTEIN"/>
    <property type="match status" value="1"/>
</dbReference>
<dbReference type="AlphaFoldDB" id="A0A9N9CB64"/>
<protein>
    <recommendedName>
        <fullName evidence="5">Spindle pole body component</fullName>
    </recommendedName>
</protein>
<evidence type="ECO:0000256" key="3">
    <source>
        <dbReference type="ARBA" id="ARBA00022701"/>
    </source>
</evidence>
<keyword evidence="4 5" id="KW-0206">Cytoskeleton</keyword>
<comment type="subcellular location">
    <subcellularLocation>
        <location evidence="5">Cytoplasm</location>
        <location evidence="5">Cytoskeleton</location>
        <location evidence="5">Microtubule organizing center</location>
    </subcellularLocation>
</comment>
<evidence type="ECO:0000256" key="1">
    <source>
        <dbReference type="ARBA" id="ARBA00010337"/>
    </source>
</evidence>
<feature type="compositionally biased region" description="Acidic residues" evidence="6">
    <location>
        <begin position="878"/>
        <end position="898"/>
    </location>
</feature>
<gene>
    <name evidence="9" type="ORF">AGERDE_LOCUS8734</name>
</gene>
<dbReference type="GO" id="GO:0031122">
    <property type="term" value="P:cytoplasmic microtubule organization"/>
    <property type="evidence" value="ECO:0007669"/>
    <property type="project" value="TreeGrafter"/>
</dbReference>
<dbReference type="InterPro" id="IPR042241">
    <property type="entry name" value="GCP_C_sf"/>
</dbReference>
<dbReference type="InterPro" id="IPR040457">
    <property type="entry name" value="GCP_C"/>
</dbReference>
<evidence type="ECO:0000256" key="2">
    <source>
        <dbReference type="ARBA" id="ARBA00022490"/>
    </source>
</evidence>
<dbReference type="GO" id="GO:0051321">
    <property type="term" value="P:meiotic cell cycle"/>
    <property type="evidence" value="ECO:0007669"/>
    <property type="project" value="TreeGrafter"/>
</dbReference>
<dbReference type="GO" id="GO:0005874">
    <property type="term" value="C:microtubule"/>
    <property type="evidence" value="ECO:0007669"/>
    <property type="project" value="UniProtKB-KW"/>
</dbReference>
<dbReference type="GO" id="GO:0000930">
    <property type="term" value="C:gamma-tubulin complex"/>
    <property type="evidence" value="ECO:0007669"/>
    <property type="project" value="TreeGrafter"/>
</dbReference>
<dbReference type="InterPro" id="IPR041470">
    <property type="entry name" value="GCP_N"/>
</dbReference>
<dbReference type="Proteomes" id="UP000789831">
    <property type="component" value="Unassembled WGS sequence"/>
</dbReference>
<keyword evidence="10" id="KW-1185">Reference proteome</keyword>
<feature type="domain" description="Gamma tubulin complex component protein N-terminal" evidence="8">
    <location>
        <begin position="199"/>
        <end position="457"/>
    </location>
</feature>
<feature type="compositionally biased region" description="Polar residues" evidence="6">
    <location>
        <begin position="854"/>
        <end position="876"/>
    </location>
</feature>
<dbReference type="OrthoDB" id="775571at2759"/>
<dbReference type="InterPro" id="IPR007259">
    <property type="entry name" value="GCP"/>
</dbReference>
<evidence type="ECO:0000313" key="9">
    <source>
        <dbReference type="EMBL" id="CAG8593645.1"/>
    </source>
</evidence>
<dbReference type="Gene3D" id="1.20.120.1900">
    <property type="entry name" value="Gamma-tubulin complex, C-terminal domain"/>
    <property type="match status" value="1"/>
</dbReference>
<proteinExistence type="inferred from homology"/>
<comment type="similarity">
    <text evidence="1 5">Belongs to the TUBGCP family.</text>
</comment>
<reference evidence="9" key="1">
    <citation type="submission" date="2021-06" db="EMBL/GenBank/DDBJ databases">
        <authorList>
            <person name="Kallberg Y."/>
            <person name="Tangrot J."/>
            <person name="Rosling A."/>
        </authorList>
    </citation>
    <scope>NUCLEOTIDE SEQUENCE</scope>
    <source>
        <strain evidence="9">MT106</strain>
    </source>
</reference>
<evidence type="ECO:0000256" key="5">
    <source>
        <dbReference type="RuleBase" id="RU363050"/>
    </source>
</evidence>
<keyword evidence="2 5" id="KW-0963">Cytoplasm</keyword>
<dbReference type="EMBL" id="CAJVPL010001947">
    <property type="protein sequence ID" value="CAG8593645.1"/>
    <property type="molecule type" value="Genomic_DNA"/>
</dbReference>
<feature type="region of interest" description="Disordered" evidence="6">
    <location>
        <begin position="852"/>
        <end position="905"/>
    </location>
</feature>
<dbReference type="PANTHER" id="PTHR19302:SF70">
    <property type="entry name" value="GAMMA-TUBULIN COMPLEX COMPONENT 6"/>
    <property type="match status" value="1"/>
</dbReference>
<evidence type="ECO:0000259" key="7">
    <source>
        <dbReference type="Pfam" id="PF04130"/>
    </source>
</evidence>
<sequence>ATSIFIEQETFDIDTVFNEYNDNNKNDQVYLRSLPFGTSSASAFIDDKNKQQAKKFSSFLLPDLPTRPFDVILESLPCTDNYYIPKNQKHSGKGLIVGQDEIDNDDEYDAAETNTTTTTDDSLSSLSTSTCSIWQEAIQQSKDNKFKILSWDTIGSPSLQKTPYLTETNTEIQETVFQNYFHNELVPACPVLSQSDLMRNIYYLVIGISSKLFSYDSEFRIFRTTTNFRINGCSEKAMNKILVKFLDFGTYIKRLENVAKQCIQDRSAYGLTGIAFGHSLLNTLTFIRLSITSLAEKYEGLKKMNLIQFYFTINESFRLLECLASFCCCDRSNTIHLDLNPEQKQKGFYIPFGAEIISKLYVFSQRIDASQSYLLKSVFLALLAESSEFSDPYQEFFIKNIEDGYGQQQIKISKSSPLPAFISMELARNMLAAGISLKLLRDCRPNHPLCNNNSTSGGQQKGLLFRWDKNVNMHDQLQVYMRDMMLAIIAQDNKRKASTARIRANYERVTITSNNETELIEPSNYQTIELIEPSNCQTTELIDLLYKAQTSSSVYKEKDYIPPLRAITDLVINYPISTQCRLINASILLIFFHELALVAHLNALHNFLLLGNGNFVAGLTDALFSDNIDYGEDFSSNKATIGGSSGGVGIRLNSRRTWPPDGVEWRMALKAVIVETILSEKKNSEVDEGQDGKYSTRGSSIVDDWGSINNLDDILMFGIQSDEEYCQDPQALEALDFLYLDYKPPYPINVVITPNSLTKYNSLFTFLLRVLRLDTVVHHIYRLSHHRYSLIDEKNDKSDTLAQKKLLHRFRFEAQQFMVALHGYVFDSAIASTWALFTKRLSKISRNAEFEIPRQQQQHSNRAATTASSETQSIVTGDNDDEEEDEDFSFMEDDEENNNDNHQKDVKDLESLRAYHEHVLDRMLYQCMLKKKHAPIMRILNAILSVILSFAQKLQRRRTTVFYDASQRQEHWDAIQTLYDQFQLYTTSLVKILLAFEEKGGGRMGIGMKRQYYRGGDGFGERGGKSEMNLHNAGRWYHDKADSQSGVSGFMQEFLVRLDWNGHYKKLVK</sequence>